<accession>A0AA45L6J3</accession>
<evidence type="ECO:0000313" key="4">
    <source>
        <dbReference type="EMBL" id="QUF03778.1"/>
    </source>
</evidence>
<dbReference type="PANTHER" id="PTHR42993:SF1">
    <property type="entry name" value="MAOC-LIKE DEHYDRATASE DOMAIN-CONTAINING PROTEIN"/>
    <property type="match status" value="1"/>
</dbReference>
<proteinExistence type="inferred from homology"/>
<evidence type="ECO:0000256" key="2">
    <source>
        <dbReference type="SAM" id="MobiDB-lite"/>
    </source>
</evidence>
<dbReference type="SUPFAM" id="SSF54637">
    <property type="entry name" value="Thioesterase/thiol ester dehydrase-isomerase"/>
    <property type="match status" value="1"/>
</dbReference>
<feature type="domain" description="MaoC-like" evidence="3">
    <location>
        <begin position="31"/>
        <end position="133"/>
    </location>
</feature>
<comment type="similarity">
    <text evidence="1">Belongs to the enoyl-CoA hydratase/isomerase family.</text>
</comment>
<evidence type="ECO:0000256" key="1">
    <source>
        <dbReference type="ARBA" id="ARBA00005254"/>
    </source>
</evidence>
<dbReference type="AlphaFoldDB" id="A0AA45L6J3"/>
<protein>
    <submittedName>
        <fullName evidence="4">Dehydratase</fullName>
    </submittedName>
</protein>
<organism evidence="4 5">
    <name type="scientific">Actinosynnema pretiosum subsp. pretiosum</name>
    <dbReference type="NCBI Taxonomy" id="103721"/>
    <lineage>
        <taxon>Bacteria</taxon>
        <taxon>Bacillati</taxon>
        <taxon>Actinomycetota</taxon>
        <taxon>Actinomycetes</taxon>
        <taxon>Pseudonocardiales</taxon>
        <taxon>Pseudonocardiaceae</taxon>
        <taxon>Actinosynnema</taxon>
    </lineage>
</organism>
<sequence length="204" mass="22468">MRSAGHDEDDRKTGEGRHVVGLAEVARWFQDNEGTDLGFGPWHEVAAPDVAAFADVTHDWQRIHFDTAEAAEGPYGGPVVHGFLVLALIPHLTSGLLDLRWTSLGVNYRLDRVRFPAPVRVGERVRARAWLGRARTRPRGYLELVLPVEVWAEGATRAACTAEHTRLYRVAEDAELPDPARRGAVLDPRPEPGTEPTTTTGGAR</sequence>
<feature type="region of interest" description="Disordered" evidence="2">
    <location>
        <begin position="173"/>
        <end position="204"/>
    </location>
</feature>
<dbReference type="InterPro" id="IPR002539">
    <property type="entry name" value="MaoC-like_dom"/>
</dbReference>
<dbReference type="Pfam" id="PF01575">
    <property type="entry name" value="MaoC_dehydratas"/>
    <property type="match status" value="1"/>
</dbReference>
<dbReference type="EMBL" id="CP073249">
    <property type="protein sequence ID" value="QUF03778.1"/>
    <property type="molecule type" value="Genomic_DNA"/>
</dbReference>
<dbReference type="Gene3D" id="3.10.129.10">
    <property type="entry name" value="Hotdog Thioesterase"/>
    <property type="match status" value="1"/>
</dbReference>
<evidence type="ECO:0000259" key="3">
    <source>
        <dbReference type="Pfam" id="PF01575"/>
    </source>
</evidence>
<name>A0AA45L6J3_9PSEU</name>
<evidence type="ECO:0000313" key="5">
    <source>
        <dbReference type="Proteomes" id="UP000677152"/>
    </source>
</evidence>
<dbReference type="InterPro" id="IPR029069">
    <property type="entry name" value="HotDog_dom_sf"/>
</dbReference>
<dbReference type="PANTHER" id="PTHR42993">
    <property type="entry name" value="MAOC-LIKE DEHYDRATASE DOMAIN-CONTAINING PROTEIN"/>
    <property type="match status" value="1"/>
</dbReference>
<dbReference type="Proteomes" id="UP000677152">
    <property type="component" value="Chromosome"/>
</dbReference>
<gene>
    <name evidence="4" type="ORF">KCV87_31160</name>
</gene>
<feature type="compositionally biased region" description="Low complexity" evidence="2">
    <location>
        <begin position="194"/>
        <end position="204"/>
    </location>
</feature>
<reference evidence="4" key="1">
    <citation type="submission" date="2021-04" db="EMBL/GenBank/DDBJ databases">
        <title>Genomic sequence of Actinosynnema pretiosum subsp. pretiosum ATCC 31280 (C-14919).</title>
        <authorList>
            <person name="Bai L."/>
            <person name="Wang X."/>
            <person name="Xiao Y."/>
        </authorList>
    </citation>
    <scope>NUCLEOTIDE SEQUENCE</scope>
    <source>
        <strain evidence="4">ATCC 31280</strain>
    </source>
</reference>